<dbReference type="eggNOG" id="ENOG502SBMP">
    <property type="taxonomic scope" value="Eukaryota"/>
</dbReference>
<evidence type="ECO:0000313" key="1">
    <source>
        <dbReference type="EMBL" id="EFE32653.1"/>
    </source>
</evidence>
<dbReference type="Gene3D" id="3.30.10.10">
    <property type="entry name" value="Trypsin Inhibitor V, subunit A"/>
    <property type="match status" value="1"/>
</dbReference>
<sequence>MSRKLFFFFSSPSFPVLHLLSPSISNFIKTIVKTAHHLKKLLAPGRFTSTSSTPSTMPLVVPNLSEDDKAAWAAKLMGKKITESESNETCFAKKDLPEGHRVLKPGDMSTMDFKPERMNVYVDENGTVMDVKHG</sequence>
<comment type="caution">
    <text evidence="1">The sequence shown here is derived from an EMBL/GenBank/DDBJ whole genome shotgun (WGS) entry which is preliminary data.</text>
</comment>
<dbReference type="HOGENOM" id="CLU_1897702_0_0_1"/>
<dbReference type="GeneID" id="9519247"/>
<evidence type="ECO:0000313" key="2">
    <source>
        <dbReference type="Proteomes" id="UP000008866"/>
    </source>
</evidence>
<dbReference type="AlphaFoldDB" id="D4AWB3"/>
<dbReference type="InterPro" id="IPR021719">
    <property type="entry name" value="Prot_inh_I78"/>
</dbReference>
<dbReference type="PANTHER" id="PTHR39600:SF1">
    <property type="entry name" value="PEPTIDASE INHIBITOR I78 FAMILY PROTEIN"/>
    <property type="match status" value="1"/>
</dbReference>
<evidence type="ECO:0008006" key="3">
    <source>
        <dbReference type="Google" id="ProtNLM"/>
    </source>
</evidence>
<dbReference type="Proteomes" id="UP000008866">
    <property type="component" value="Unassembled WGS sequence"/>
</dbReference>
<gene>
    <name evidence="1" type="ORF">ARB_00478</name>
</gene>
<protein>
    <recommendedName>
        <fullName evidence="3">Proteinase inhibitor I78</fullName>
    </recommendedName>
</protein>
<keyword evidence="2" id="KW-1185">Reference proteome</keyword>
<dbReference type="Pfam" id="PF11720">
    <property type="entry name" value="Inhibitor_I78"/>
    <property type="match status" value="1"/>
</dbReference>
<reference evidence="2" key="1">
    <citation type="journal article" date="2011" name="Genome Biol.">
        <title>Comparative and functional genomics provide insights into the pathogenicity of dermatophytic fungi.</title>
        <authorList>
            <person name="Burmester A."/>
            <person name="Shelest E."/>
            <person name="Gloeckner G."/>
            <person name="Heddergott C."/>
            <person name="Schindler S."/>
            <person name="Staib P."/>
            <person name="Heidel A."/>
            <person name="Felder M."/>
            <person name="Petzold A."/>
            <person name="Szafranski K."/>
            <person name="Feuermann M."/>
            <person name="Pedruzzi I."/>
            <person name="Priebe S."/>
            <person name="Groth M."/>
            <person name="Winkler R."/>
            <person name="Li W."/>
            <person name="Kniemeyer O."/>
            <person name="Schroeckh V."/>
            <person name="Hertweck C."/>
            <person name="Hube B."/>
            <person name="White T.C."/>
            <person name="Platzer M."/>
            <person name="Guthke R."/>
            <person name="Heitman J."/>
            <person name="Woestemeyer J."/>
            <person name="Zipfel P.F."/>
            <person name="Monod M."/>
            <person name="Brakhage A.A."/>
        </authorList>
    </citation>
    <scope>NUCLEOTIDE SEQUENCE [LARGE SCALE GENOMIC DNA]</scope>
    <source>
        <strain evidence="2">ATCC MYA-4681 / CBS 112371</strain>
    </source>
</reference>
<dbReference type="PANTHER" id="PTHR39600">
    <property type="entry name" value="PEPTIDASE INHIBITOR I78 FAMILY PROTEIN"/>
    <property type="match status" value="1"/>
</dbReference>
<dbReference type="STRING" id="663331.D4AWB3"/>
<proteinExistence type="predicted"/>
<dbReference type="EMBL" id="ABSU01000014">
    <property type="protein sequence ID" value="EFE32653.1"/>
    <property type="molecule type" value="Genomic_DNA"/>
</dbReference>
<dbReference type="RefSeq" id="XP_003013293.1">
    <property type="nucleotide sequence ID" value="XM_003013247.1"/>
</dbReference>
<name>D4AWB3_ARTBC</name>
<dbReference type="KEGG" id="abe:ARB_00478"/>
<accession>D4AWB3</accession>
<organism evidence="1 2">
    <name type="scientific">Arthroderma benhamiae (strain ATCC MYA-4681 / CBS 112371)</name>
    <name type="common">Trichophyton mentagrophytes</name>
    <dbReference type="NCBI Taxonomy" id="663331"/>
    <lineage>
        <taxon>Eukaryota</taxon>
        <taxon>Fungi</taxon>
        <taxon>Dikarya</taxon>
        <taxon>Ascomycota</taxon>
        <taxon>Pezizomycotina</taxon>
        <taxon>Eurotiomycetes</taxon>
        <taxon>Eurotiomycetidae</taxon>
        <taxon>Onygenales</taxon>
        <taxon>Arthrodermataceae</taxon>
        <taxon>Trichophyton</taxon>
    </lineage>
</organism>